<proteinExistence type="predicted"/>
<dbReference type="PANTHER" id="PTHR15682:SF2">
    <property type="entry name" value="UNHEALTHY RIBOSOME BIOGENESIS PROTEIN 2 HOMOLOG"/>
    <property type="match status" value="1"/>
</dbReference>
<sequence>MSRRKKTRDGYEDPQNVSAILETDAKNPRYFTQRRQTASDRLPNSECVQTEKLSVKFADISNSGSSDGVEKQFIQKLPKEKRKKKDWNDALGEQQLQKKKRKKNRNDVPEEAPLEDESEMQVDRNAGDDLNEHEVRQYERNAPGVPVPSSKFELVRLLQDKKIPKPRKIEIVCSFLKEWDEMTRSTAELSNFRAQITKADMGTPQFVSFISEWVQHGILWSFKTKDNNEFTGKSDLPPKWDSRYWDVLGWCLSCKALPHSASVSPGLMRCLNDFVAYRNDEGRQGTPWMTEDTIKSIGALLSANQRSFRPELDHWVALAVTALKQLTFNDVYFGMAVENTCLLQHKFFVSVLEGFSQFISSYPNRKKTFLALVDSLLDPLLSAHAYLSLPKDNAVLTSGDLVKAVEESFTDEVKEWQKRLQKVTDEILSRGLFHPVHIGSFHRVCKFLSSEVKPIPEGGNSEPRPGNDQGFKKVQDERDMTSYQKRLFRKLDELRQEASVGLTEIGWVFEAYSRNLTVSEAADAFEVFGLNTKGKLQVPASKGKAEHASNRGEEGTRKVGGTPSGVQQVLDQKDQSREARFAVFAEVTGPILTDLQRCWLPTEALPEESRRKKKVKHHKQGSNEQKTAHRGSFHLGKAELLLGALNGLLKGAVKERTYVPTEDSTRQTHFKFLLNCFGVVTEFGKLLPSLLNDPDVVVSENSQCKPWKQDSRFNLDMPVSVELIGRLLREIVVATGYVLELEYRVADNSLDDVWAILLHGAVFHALFNGKEKGEVTNREAVGVACQLITTYSDLRQVDRALFTLCRILRMFLNRPLFTASQGKPWKLLCNQESSGFLVSAAPFLSVVATAMRSLPEGQVADFIRLLKVDTLESMSALGEVTPSRQRGTEPKADHSRTQVWCQIGLIQLYSCILENVNVTPTNSSLCFKSVSSFMEELVQPSMAEVIDSCLMHGEDITGSLDEGEKAEGGEKGVERLIITWTLIFKLRLFLSSRDLHRHCLHLIPPKALKKATAANGGFFIDYHKSDIHSIISRLSAGIFFSAVGRDSVKVSDFLAGLRVKMNKEELSASPELDFTLDCITLESLVELARHVQAISFLVTKYSDLCSEADGEKVRGSLLGEDSRALPYVAGEEVDAEVLKKLKKLLKSLKKESRSLARSLLHGLPSLSAKPQLAILQPDAGSEARVKSSSELAACFPSATGDAESDAKPPIFDDTADVRLTWDPLALRRWHLYCQTFDVWAKFAAETTLKKFLTCIFGISFIPVKSNCATCREDDETPVPEVPSMQQVAKDVLTNGTFFEDKSIRGVFASSFLETFSILVCSAYGSWPFEWSTCGTLLEKEALIKVASEFSEFVEEQVGGRGQQDLDGDSHARKFRSLVRKRKKWKMEACNPDKKTLPSCIALLDRLSALPPGYIIPGEAARCAFAIQCFERMLVQTVFYERLNALETKETVSEIPDADCANVLLVLECLCSCRKALLTLLPSAEHETPSGCSLLTVLSGSLALIKWPSQSLHAIATCLVDIVGHSSLSDEEKLNKLYAGQNLLHIALERTAALLTYIYTGSLQLGVGANSSKPRLSVSSVADKVVTVLTTDGNDASLSSVKDLVRSQGVKIDELLDKPAEAEETSSSRRPQVAECPSLGDIKSWFSGLVSATSVSSYLWSLVSSLEQSVKKGLKVDDQLSWLIGGPSSELNALEHIVIKTLIKALELDGSHAVFYVGEKEIDPTFQWTALEANEGKDSGVRSQASQGNDLNQKNGDPEESDEDDFERTADFVHPATEDKKNESEEEEEEEDDEDDDEAEPQDAEVLLKEEDQEKVMDTSSLIAEDSSNNSVTQIAALEVLFETRSMGKCEIIGELYLAAAAVLRLEALKLSQQEGSKSSVHLSPGGGVLLGAGYWILFQAAKQIRSGSYTKLAWLIGVVKYIESVGSLLSHMISPLRSVAFSKLFDVHLYILGSLPATKSEHRYQRSPQPLNDFDQLEPSPGVEEPSGSRDEAEGIAEYTLRETVISSLRSQLKTASRYHSILALQAMSRALVGASEVPRLATGLEIGGSENGKVGRGVTAGVESLAVALEAVSGAKRLRLLANHFREFAGAIFSLIERTAGPKLFIMKHGTSSRFENDASMVESGPVLLRCIQILTSVASREVIYPLEACHVALALHCPSVIFSHVYQSGSSRNKLLASSLTRNGSGAKHEKEGCTSVVKIGSDVGVELYVACCRLLCSLIRHRRRESGHCIALLGDSARVLLNCLEVTYWPLADESAKAWSPKMATYCATWLRRIYEELSEHKETLGKYCCHMLSNYLSVLAGHGPVGVGLTREVEAALRPGAYALIDACSANDLQQLHASLGEGARRNALLALRREYTQQFKYTGKV</sequence>
<keyword evidence="4" id="KW-1185">Reference proteome</keyword>
<dbReference type="Proteomes" id="UP001633002">
    <property type="component" value="Unassembled WGS sequence"/>
</dbReference>
<dbReference type="InterPro" id="IPR052609">
    <property type="entry name" value="Ribosome_Biogenesis_Reg"/>
</dbReference>
<feature type="region of interest" description="Disordered" evidence="1">
    <location>
        <begin position="1736"/>
        <end position="1822"/>
    </location>
</feature>
<feature type="compositionally biased region" description="Basic residues" evidence="1">
    <location>
        <begin position="611"/>
        <end position="620"/>
    </location>
</feature>
<feature type="region of interest" description="Disordered" evidence="1">
    <location>
        <begin position="607"/>
        <end position="629"/>
    </location>
</feature>
<feature type="compositionally biased region" description="Basic and acidic residues" evidence="1">
    <location>
        <begin position="1766"/>
        <end position="1782"/>
    </location>
</feature>
<feature type="compositionally biased region" description="Acidic residues" evidence="1">
    <location>
        <begin position="1783"/>
        <end position="1802"/>
    </location>
</feature>
<feature type="compositionally biased region" description="Basic and acidic residues" evidence="1">
    <location>
        <begin position="1805"/>
        <end position="1816"/>
    </location>
</feature>
<feature type="compositionally biased region" description="Acidic residues" evidence="1">
    <location>
        <begin position="109"/>
        <end position="120"/>
    </location>
</feature>
<feature type="region of interest" description="Disordered" evidence="1">
    <location>
        <begin position="455"/>
        <end position="478"/>
    </location>
</feature>
<name>A0ABD3HSS9_9MARC</name>
<dbReference type="PANTHER" id="PTHR15682">
    <property type="entry name" value="UNHEALTHY RIBOSOME BIOGENESIS PROTEIN 2 HOMOLOG"/>
    <property type="match status" value="1"/>
</dbReference>
<feature type="compositionally biased region" description="Polar residues" evidence="1">
    <location>
        <begin position="1740"/>
        <end position="1754"/>
    </location>
</feature>
<feature type="region of interest" description="Disordered" evidence="1">
    <location>
        <begin position="1961"/>
        <end position="1993"/>
    </location>
</feature>
<dbReference type="Pfam" id="PF10441">
    <property type="entry name" value="Urb2"/>
    <property type="match status" value="1"/>
</dbReference>
<accession>A0ABD3HSS9</accession>
<feature type="region of interest" description="Disordered" evidence="1">
    <location>
        <begin position="539"/>
        <end position="566"/>
    </location>
</feature>
<dbReference type="InterPro" id="IPR018849">
    <property type="entry name" value="Urb2/Npa2_C"/>
</dbReference>
<protein>
    <recommendedName>
        <fullName evidence="2">Nucleolar 27S pre-rRNA processing Urb2/Npa2 C-terminal domain-containing protein</fullName>
    </recommendedName>
</protein>
<evidence type="ECO:0000259" key="2">
    <source>
        <dbReference type="Pfam" id="PF10441"/>
    </source>
</evidence>
<feature type="domain" description="Nucleolar 27S pre-rRNA processing Urb2/Npa2 C-terminal" evidence="2">
    <location>
        <begin position="2131"/>
        <end position="2369"/>
    </location>
</feature>
<evidence type="ECO:0000256" key="1">
    <source>
        <dbReference type="SAM" id="MobiDB-lite"/>
    </source>
</evidence>
<feature type="compositionally biased region" description="Basic and acidic residues" evidence="1">
    <location>
        <begin position="543"/>
        <end position="557"/>
    </location>
</feature>
<comment type="caution">
    <text evidence="3">The sequence shown here is derived from an EMBL/GenBank/DDBJ whole genome shotgun (WGS) entry which is preliminary data.</text>
</comment>
<evidence type="ECO:0000313" key="3">
    <source>
        <dbReference type="EMBL" id="KAL3693846.1"/>
    </source>
</evidence>
<reference evidence="3 4" key="1">
    <citation type="submission" date="2024-09" db="EMBL/GenBank/DDBJ databases">
        <title>Chromosome-scale assembly of Riccia sorocarpa.</title>
        <authorList>
            <person name="Paukszto L."/>
        </authorList>
    </citation>
    <scope>NUCLEOTIDE SEQUENCE [LARGE SCALE GENOMIC DNA]</scope>
    <source>
        <strain evidence="3">LP-2024</strain>
        <tissue evidence="3">Aerial parts of the thallus</tissue>
    </source>
</reference>
<feature type="region of interest" description="Disordered" evidence="1">
    <location>
        <begin position="59"/>
        <end position="125"/>
    </location>
</feature>
<gene>
    <name evidence="3" type="ORF">R1sor_007497</name>
</gene>
<organism evidence="3 4">
    <name type="scientific">Riccia sorocarpa</name>
    <dbReference type="NCBI Taxonomy" id="122646"/>
    <lineage>
        <taxon>Eukaryota</taxon>
        <taxon>Viridiplantae</taxon>
        <taxon>Streptophyta</taxon>
        <taxon>Embryophyta</taxon>
        <taxon>Marchantiophyta</taxon>
        <taxon>Marchantiopsida</taxon>
        <taxon>Marchantiidae</taxon>
        <taxon>Marchantiales</taxon>
        <taxon>Ricciaceae</taxon>
        <taxon>Riccia</taxon>
    </lineage>
</organism>
<evidence type="ECO:0000313" key="4">
    <source>
        <dbReference type="Proteomes" id="UP001633002"/>
    </source>
</evidence>
<feature type="region of interest" description="Disordered" evidence="1">
    <location>
        <begin position="1"/>
        <end position="30"/>
    </location>
</feature>
<dbReference type="EMBL" id="JBJQOH010000003">
    <property type="protein sequence ID" value="KAL3693846.1"/>
    <property type="molecule type" value="Genomic_DNA"/>
</dbReference>